<dbReference type="PRINTS" id="PR00969">
    <property type="entry name" value="CHAPERONPILI"/>
</dbReference>
<evidence type="ECO:0000256" key="2">
    <source>
        <dbReference type="ARBA" id="ARBA00007399"/>
    </source>
</evidence>
<keyword evidence="4" id="KW-0143">Chaperone</keyword>
<dbReference type="SUPFAM" id="SSF49584">
    <property type="entry name" value="Periplasmic chaperone C-domain"/>
    <property type="match status" value="1"/>
</dbReference>
<keyword evidence="3" id="KW-0574">Periplasm</keyword>
<evidence type="ECO:0000259" key="5">
    <source>
        <dbReference type="Pfam" id="PF02753"/>
    </source>
</evidence>
<dbReference type="InterPro" id="IPR001829">
    <property type="entry name" value="Pili_assmbl_chaperone_bac"/>
</dbReference>
<evidence type="ECO:0000256" key="4">
    <source>
        <dbReference type="ARBA" id="ARBA00023186"/>
    </source>
</evidence>
<proteinExistence type="inferred from homology"/>
<dbReference type="InterPro" id="IPR036316">
    <property type="entry name" value="Pili_assmbl_chap_C_dom_sf"/>
</dbReference>
<name>A0ABS8HHQ9_9XANT</name>
<feature type="domain" description="Pili assembly chaperone C-terminal" evidence="5">
    <location>
        <begin position="41"/>
        <end position="96"/>
    </location>
</feature>
<dbReference type="RefSeq" id="WP_160170387.1">
    <property type="nucleotide sequence ID" value="NZ_CAWLZN010000001.1"/>
</dbReference>
<dbReference type="PANTHER" id="PTHR30251">
    <property type="entry name" value="PILUS ASSEMBLY CHAPERONE"/>
    <property type="match status" value="1"/>
</dbReference>
<dbReference type="EMBL" id="JAJGQJ010000049">
    <property type="protein sequence ID" value="MCC4621695.1"/>
    <property type="molecule type" value="Genomic_DNA"/>
</dbReference>
<accession>A0ABS8HHQ9</accession>
<evidence type="ECO:0000313" key="7">
    <source>
        <dbReference type="Proteomes" id="UP001199206"/>
    </source>
</evidence>
<dbReference type="Gene3D" id="2.60.40.10">
    <property type="entry name" value="Immunoglobulins"/>
    <property type="match status" value="1"/>
</dbReference>
<dbReference type="InterPro" id="IPR013783">
    <property type="entry name" value="Ig-like_fold"/>
</dbReference>
<comment type="similarity">
    <text evidence="2">Belongs to the periplasmic pilus chaperone family.</text>
</comment>
<dbReference type="InterPro" id="IPR050643">
    <property type="entry name" value="Periplasmic_pilus_chap"/>
</dbReference>
<comment type="caution">
    <text evidence="6">The sequence shown here is derived from an EMBL/GenBank/DDBJ whole genome shotgun (WGS) entry which is preliminary data.</text>
</comment>
<organism evidence="6 7">
    <name type="scientific">Xanthomonas cassavae CFBP 4642</name>
    <dbReference type="NCBI Taxonomy" id="1219375"/>
    <lineage>
        <taxon>Bacteria</taxon>
        <taxon>Pseudomonadati</taxon>
        <taxon>Pseudomonadota</taxon>
        <taxon>Gammaproteobacteria</taxon>
        <taxon>Lysobacterales</taxon>
        <taxon>Lysobacteraceae</taxon>
        <taxon>Xanthomonas</taxon>
    </lineage>
</organism>
<dbReference type="Pfam" id="PF02753">
    <property type="entry name" value="PapD_C"/>
    <property type="match status" value="1"/>
</dbReference>
<dbReference type="InterPro" id="IPR016148">
    <property type="entry name" value="Pili_assmbl_chaperone_C"/>
</dbReference>
<dbReference type="Proteomes" id="UP001199206">
    <property type="component" value="Unassembled WGS sequence"/>
</dbReference>
<reference evidence="6 7" key="1">
    <citation type="submission" date="2021-10" db="EMBL/GenBank/DDBJ databases">
        <title>Genome sequencing of Xanthomonas strains from NCPPB.</title>
        <authorList>
            <person name="Hussein R."/>
            <person name="Harrison J."/>
            <person name="Studholme D.J."/>
            <person name="Vicente J."/>
            <person name="Grant M."/>
        </authorList>
    </citation>
    <scope>NUCLEOTIDE SEQUENCE [LARGE SCALE GENOMIC DNA]</scope>
    <source>
        <strain evidence="6 7">NCPPB 101</strain>
    </source>
</reference>
<dbReference type="PANTHER" id="PTHR30251:SF0">
    <property type="entry name" value="FIMBRIAL CHAPERONE PROTEIN ELFD-RELATED"/>
    <property type="match status" value="1"/>
</dbReference>
<evidence type="ECO:0000256" key="1">
    <source>
        <dbReference type="ARBA" id="ARBA00004418"/>
    </source>
</evidence>
<protein>
    <recommendedName>
        <fullName evidence="5">Pili assembly chaperone C-terminal domain-containing protein</fullName>
    </recommendedName>
</protein>
<comment type="subcellular location">
    <subcellularLocation>
        <location evidence="1">Periplasm</location>
    </subcellularLocation>
</comment>
<evidence type="ECO:0000313" key="6">
    <source>
        <dbReference type="EMBL" id="MCC4621695.1"/>
    </source>
</evidence>
<sequence length="105" mass="11565">MLLIATVTRLKLFLHSRCLKPPIDQAPDQLTFSQHNSQLIIKNPTPYYLTLCGLQAGSNTLTNVTVSPFDQVTETISNAGISSISYRTINDFGGTTPQIIKTITR</sequence>
<keyword evidence="7" id="KW-1185">Reference proteome</keyword>
<evidence type="ECO:0000256" key="3">
    <source>
        <dbReference type="ARBA" id="ARBA00022764"/>
    </source>
</evidence>
<gene>
    <name evidence="6" type="ORF">LL965_17000</name>
</gene>